<evidence type="ECO:0000313" key="5">
    <source>
        <dbReference type="EMBL" id="CAF5002528.1"/>
    </source>
</evidence>
<organism evidence="5 6">
    <name type="scientific">Rotaria magnacalcarata</name>
    <dbReference type="NCBI Taxonomy" id="392030"/>
    <lineage>
        <taxon>Eukaryota</taxon>
        <taxon>Metazoa</taxon>
        <taxon>Spiralia</taxon>
        <taxon>Gnathifera</taxon>
        <taxon>Rotifera</taxon>
        <taxon>Eurotatoria</taxon>
        <taxon>Bdelloidea</taxon>
        <taxon>Philodinida</taxon>
        <taxon>Philodinidae</taxon>
        <taxon>Rotaria</taxon>
    </lineage>
</organism>
<feature type="non-terminal residue" evidence="5">
    <location>
        <position position="1"/>
    </location>
</feature>
<gene>
    <name evidence="1" type="ORF">BYL167_LOCUS35340</name>
    <name evidence="3" type="ORF">BYL167_LOCUS44472</name>
    <name evidence="4" type="ORF">GIL414_LOCUS49996</name>
    <name evidence="5" type="ORF">GIL414_LOCUS57337</name>
    <name evidence="2" type="ORF">SMN809_LOCUS36601</name>
</gene>
<reference evidence="5" key="1">
    <citation type="submission" date="2021-02" db="EMBL/GenBank/DDBJ databases">
        <authorList>
            <person name="Nowell W R."/>
        </authorList>
    </citation>
    <scope>NUCLEOTIDE SEQUENCE</scope>
</reference>
<dbReference type="EMBL" id="CAJOBH010120886">
    <property type="protein sequence ID" value="CAF4710743.1"/>
    <property type="molecule type" value="Genomic_DNA"/>
</dbReference>
<dbReference type="GO" id="GO:0016491">
    <property type="term" value="F:oxidoreductase activity"/>
    <property type="evidence" value="ECO:0007669"/>
    <property type="project" value="InterPro"/>
</dbReference>
<dbReference type="Proteomes" id="UP000676336">
    <property type="component" value="Unassembled WGS sequence"/>
</dbReference>
<dbReference type="InterPro" id="IPR016162">
    <property type="entry name" value="Ald_DH_N"/>
</dbReference>
<dbReference type="EMBL" id="CAJOBJ010165591">
    <property type="protein sequence ID" value="CAF4863259.1"/>
    <property type="molecule type" value="Genomic_DNA"/>
</dbReference>
<dbReference type="Gene3D" id="3.40.605.10">
    <property type="entry name" value="Aldehyde Dehydrogenase, Chain A, domain 1"/>
    <property type="match status" value="1"/>
</dbReference>
<evidence type="ECO:0000313" key="2">
    <source>
        <dbReference type="EMBL" id="CAF4540498.1"/>
    </source>
</evidence>
<sequence>LFIGLKSSLIERLGLTEKKLQTLSLGLQQIAEKSDVLGKVVRRTRLADGLLLKQITTPIG</sequence>
<dbReference type="Proteomes" id="UP000681720">
    <property type="component" value="Unassembled WGS sequence"/>
</dbReference>
<dbReference type="EMBL" id="CAJOBH010074074">
    <property type="protein sequence ID" value="CAF4485742.1"/>
    <property type="molecule type" value="Genomic_DNA"/>
</dbReference>
<dbReference type="Proteomes" id="UP000681967">
    <property type="component" value="Unassembled WGS sequence"/>
</dbReference>
<feature type="non-terminal residue" evidence="5">
    <location>
        <position position="60"/>
    </location>
</feature>
<protein>
    <submittedName>
        <fullName evidence="5">Uncharacterized protein</fullName>
    </submittedName>
</protein>
<accession>A0A8S3DUV3</accession>
<evidence type="ECO:0000313" key="1">
    <source>
        <dbReference type="EMBL" id="CAF4485742.1"/>
    </source>
</evidence>
<proteinExistence type="predicted"/>
<evidence type="ECO:0000313" key="3">
    <source>
        <dbReference type="EMBL" id="CAF4710743.1"/>
    </source>
</evidence>
<name>A0A8S3DUV3_9BILA</name>
<dbReference type="AlphaFoldDB" id="A0A8S3DUV3"/>
<dbReference type="EMBL" id="CAJOBI010090591">
    <property type="protein sequence ID" value="CAF4540498.1"/>
    <property type="molecule type" value="Genomic_DNA"/>
</dbReference>
<comment type="caution">
    <text evidence="5">The sequence shown here is derived from an EMBL/GenBank/DDBJ whole genome shotgun (WGS) entry which is preliminary data.</text>
</comment>
<evidence type="ECO:0000313" key="4">
    <source>
        <dbReference type="EMBL" id="CAF4863259.1"/>
    </source>
</evidence>
<dbReference type="EMBL" id="CAJOBJ010207924">
    <property type="protein sequence ID" value="CAF5002528.1"/>
    <property type="molecule type" value="Genomic_DNA"/>
</dbReference>
<evidence type="ECO:0000313" key="6">
    <source>
        <dbReference type="Proteomes" id="UP000681720"/>
    </source>
</evidence>